<accession>A0A8J5KIB8</accession>
<evidence type="ECO:0000259" key="3">
    <source>
        <dbReference type="PROSITE" id="PS50090"/>
    </source>
</evidence>
<feature type="domain" description="HTH myb-type" evidence="4">
    <location>
        <begin position="91"/>
        <end position="146"/>
    </location>
</feature>
<dbReference type="PANTHER" id="PTHR45614:SF76">
    <property type="entry name" value="TRANSCRIPTION FACTOR MYB124"/>
    <property type="match status" value="1"/>
</dbReference>
<dbReference type="GO" id="GO:0000981">
    <property type="term" value="F:DNA-binding transcription factor activity, RNA polymerase II-specific"/>
    <property type="evidence" value="ECO:0007669"/>
    <property type="project" value="TreeGrafter"/>
</dbReference>
<dbReference type="Gene3D" id="1.10.10.60">
    <property type="entry name" value="Homeodomain-like"/>
    <property type="match status" value="2"/>
</dbReference>
<reference evidence="5 6" key="1">
    <citation type="submission" date="2020-08" db="EMBL/GenBank/DDBJ databases">
        <title>Plant Genome Project.</title>
        <authorList>
            <person name="Zhang R.-G."/>
        </authorList>
    </citation>
    <scope>NUCLEOTIDE SEQUENCE [LARGE SCALE GENOMIC DNA]</scope>
    <source>
        <tissue evidence="5">Rhizome</tissue>
    </source>
</reference>
<keyword evidence="1" id="KW-0238">DNA-binding</keyword>
<dbReference type="CDD" id="cd00167">
    <property type="entry name" value="SANT"/>
    <property type="match status" value="2"/>
</dbReference>
<dbReference type="PANTHER" id="PTHR45614">
    <property type="entry name" value="MYB PROTEIN-RELATED"/>
    <property type="match status" value="1"/>
</dbReference>
<comment type="caution">
    <text evidence="5">The sequence shown here is derived from an EMBL/GenBank/DDBJ whole genome shotgun (WGS) entry which is preliminary data.</text>
</comment>
<dbReference type="PROSITE" id="PS50090">
    <property type="entry name" value="MYB_LIKE"/>
    <property type="match status" value="2"/>
</dbReference>
<evidence type="ECO:0000256" key="1">
    <source>
        <dbReference type="ARBA" id="ARBA00023125"/>
    </source>
</evidence>
<dbReference type="EMBL" id="JACMSC010000017">
    <property type="protein sequence ID" value="KAG6478018.1"/>
    <property type="molecule type" value="Genomic_DNA"/>
</dbReference>
<feature type="domain" description="Myb-like" evidence="3">
    <location>
        <begin position="143"/>
        <end position="193"/>
    </location>
</feature>
<evidence type="ECO:0000256" key="2">
    <source>
        <dbReference type="SAM" id="MobiDB-lite"/>
    </source>
</evidence>
<dbReference type="GO" id="GO:0005634">
    <property type="term" value="C:nucleus"/>
    <property type="evidence" value="ECO:0007669"/>
    <property type="project" value="TreeGrafter"/>
</dbReference>
<dbReference type="GO" id="GO:0000978">
    <property type="term" value="F:RNA polymerase II cis-regulatory region sequence-specific DNA binding"/>
    <property type="evidence" value="ECO:0007669"/>
    <property type="project" value="TreeGrafter"/>
</dbReference>
<feature type="domain" description="HTH myb-type" evidence="4">
    <location>
        <begin position="147"/>
        <end position="197"/>
    </location>
</feature>
<gene>
    <name evidence="5" type="ORF">ZIOFF_061450</name>
</gene>
<organism evidence="5 6">
    <name type="scientific">Zingiber officinale</name>
    <name type="common">Ginger</name>
    <name type="synonym">Amomum zingiber</name>
    <dbReference type="NCBI Taxonomy" id="94328"/>
    <lineage>
        <taxon>Eukaryota</taxon>
        <taxon>Viridiplantae</taxon>
        <taxon>Streptophyta</taxon>
        <taxon>Embryophyta</taxon>
        <taxon>Tracheophyta</taxon>
        <taxon>Spermatophyta</taxon>
        <taxon>Magnoliopsida</taxon>
        <taxon>Liliopsida</taxon>
        <taxon>Zingiberales</taxon>
        <taxon>Zingiberaceae</taxon>
        <taxon>Zingiber</taxon>
    </lineage>
</organism>
<protein>
    <submittedName>
        <fullName evidence="5">Uncharacterized protein</fullName>
    </submittedName>
</protein>
<dbReference type="SMART" id="SM00717">
    <property type="entry name" value="SANT"/>
    <property type="match status" value="2"/>
</dbReference>
<evidence type="ECO:0000313" key="5">
    <source>
        <dbReference type="EMBL" id="KAG6478018.1"/>
    </source>
</evidence>
<feature type="domain" description="Myb-like" evidence="3">
    <location>
        <begin position="99"/>
        <end position="142"/>
    </location>
</feature>
<evidence type="ECO:0000313" key="6">
    <source>
        <dbReference type="Proteomes" id="UP000734854"/>
    </source>
</evidence>
<dbReference type="AlphaFoldDB" id="A0A8J5KIB8"/>
<dbReference type="InterPro" id="IPR017930">
    <property type="entry name" value="Myb_dom"/>
</dbReference>
<feature type="region of interest" description="Disordered" evidence="2">
    <location>
        <begin position="381"/>
        <end position="418"/>
    </location>
</feature>
<dbReference type="Pfam" id="PF13921">
    <property type="entry name" value="Myb_DNA-bind_6"/>
    <property type="match status" value="1"/>
</dbReference>
<name>A0A8J5KIB8_ZINOF</name>
<dbReference type="InterPro" id="IPR009057">
    <property type="entry name" value="Homeodomain-like_sf"/>
</dbReference>
<proteinExistence type="predicted"/>
<evidence type="ECO:0000259" key="4">
    <source>
        <dbReference type="PROSITE" id="PS51294"/>
    </source>
</evidence>
<feature type="compositionally biased region" description="Polar residues" evidence="2">
    <location>
        <begin position="394"/>
        <end position="418"/>
    </location>
</feature>
<dbReference type="PROSITE" id="PS51294">
    <property type="entry name" value="HTH_MYB"/>
    <property type="match status" value="2"/>
</dbReference>
<dbReference type="InterPro" id="IPR050560">
    <property type="entry name" value="MYB_TF"/>
</dbReference>
<dbReference type="InterPro" id="IPR001005">
    <property type="entry name" value="SANT/Myb"/>
</dbReference>
<dbReference type="Proteomes" id="UP000734854">
    <property type="component" value="Unassembled WGS sequence"/>
</dbReference>
<feature type="region of interest" description="Disordered" evidence="2">
    <location>
        <begin position="66"/>
        <end position="93"/>
    </location>
</feature>
<keyword evidence="6" id="KW-1185">Reference proteome</keyword>
<dbReference type="SUPFAM" id="SSF46689">
    <property type="entry name" value="Homeodomain-like"/>
    <property type="match status" value="1"/>
</dbReference>
<sequence>MELSKKAAAFWMRKPELAMENKSIGFLQLASWLAASSCRSTATENDCKGTALQQPKVVAQSPAIDSVPMMKGSGKENNPIPVAPPPAAPSKKDRHIVTWIPQEDDLLREHIALHGTDNWTSIAALFKDKTSRQCRRRWYTYLNSECKKGGWSAEEDMLLCEAQKMFGNRWTEIAKVVSGRTDNAVKNRFSTLCKKRAKFEASSKENSVPSLDPSNKRVLVEEPSIAILIGEPSTSNKQMRYHISPLKETIEAHRRSLGEHGPAQHLQRPPLLEVQNFDTVNQSSGNMRGYTYDASNKVSQATFLGRDDPKLTALLQQAELLTSLSKKVNAENTNQSLDEAWKELQEYLIQTEDSGLLRKRISGMSSMLDELRDLIEDLNNSEEEEQQPLRQIGSHENSQGSSECSTSSMHNANAGQNRSGVQFEDCSLHKDNEIDPSNADAACSNMHSCPDSDLSFSGMPKDEAEDGATTSEFASPLQTIPSFHSFADEIPSPVFTSSERHFLLSLIDLPTPDNDTNSKIPSCKRALLDTFKPS</sequence>